<comment type="cofactor">
    <cofactor evidence="1">
        <name>Mn(2+)</name>
        <dbReference type="ChEBI" id="CHEBI:29035"/>
    </cofactor>
</comment>
<evidence type="ECO:0000256" key="2">
    <source>
        <dbReference type="ARBA" id="ARBA00006153"/>
    </source>
</evidence>
<dbReference type="RefSeq" id="WP_238272306.1">
    <property type="nucleotide sequence ID" value="NZ_BPQG01000038.1"/>
</dbReference>
<keyword evidence="4" id="KW-0479">Metal-binding</keyword>
<organism evidence="8 9">
    <name type="scientific">Methylobacterium cerastii</name>
    <dbReference type="NCBI Taxonomy" id="932741"/>
    <lineage>
        <taxon>Bacteria</taxon>
        <taxon>Pseudomonadati</taxon>
        <taxon>Pseudomonadota</taxon>
        <taxon>Alphaproteobacteria</taxon>
        <taxon>Hyphomicrobiales</taxon>
        <taxon>Methylobacteriaceae</taxon>
        <taxon>Methylobacterium</taxon>
    </lineage>
</organism>
<evidence type="ECO:0000313" key="9">
    <source>
        <dbReference type="Proteomes" id="UP001055117"/>
    </source>
</evidence>
<dbReference type="NCBIfam" id="NF006775">
    <property type="entry name" value="PRK09290.2-5"/>
    <property type="match status" value="1"/>
</dbReference>
<gene>
    <name evidence="8" type="primary">amaB</name>
    <name evidence="8" type="ORF">AFCDBAGC_2683</name>
</gene>
<keyword evidence="6" id="KW-0464">Manganese</keyword>
<name>A0ABQ4QIG5_9HYPH</name>
<dbReference type="Pfam" id="PF01546">
    <property type="entry name" value="Peptidase_M20"/>
    <property type="match status" value="1"/>
</dbReference>
<dbReference type="Pfam" id="PF07687">
    <property type="entry name" value="M20_dimer"/>
    <property type="match status" value="1"/>
</dbReference>
<keyword evidence="5 8" id="KW-0378">Hydrolase</keyword>
<dbReference type="InterPro" id="IPR002933">
    <property type="entry name" value="Peptidase_M20"/>
</dbReference>
<accession>A0ABQ4QIG5</accession>
<evidence type="ECO:0000256" key="5">
    <source>
        <dbReference type="ARBA" id="ARBA00022801"/>
    </source>
</evidence>
<dbReference type="NCBIfam" id="TIGR01879">
    <property type="entry name" value="hydantase"/>
    <property type="match status" value="1"/>
</dbReference>
<proteinExistence type="inferred from homology"/>
<dbReference type="SUPFAM" id="SSF53187">
    <property type="entry name" value="Zn-dependent exopeptidases"/>
    <property type="match status" value="1"/>
</dbReference>
<comment type="similarity">
    <text evidence="2">Belongs to the peptidase M20 family.</text>
</comment>
<sequence length="415" mass="43025">MEAPTRQAFAPRIQRRLDALAQISAEPGAITRLYLTPEQARAEALVAGWMQEAGMRVHRDAVGNLIGRVEGREPGGPALVIGSHLDTVRNAGRYDGPLGVVAGIACVAALLREGPPPVAIEVVGFADEEGVRFAATLTGSRAFAGHLDPAALRTLDSAGTTLAAAMREYGLDPKAVPGAARRPDEILGYVELHIEQGPMLEREGLPVGLVTAISGASRLEITLSGEAGHAGTVAMTERRDALAGAAECILAIEARCRGEEHLVGTVGRIQALPGAVNTIPGQAKFSLDLRAPDDAQRHAALADIDGACKRIALRRRLGFGIALLHEAEAVPCDPGMTALVEAAIVAEGHPVLSLPSGAGHDGMAVAAIAPIAMVFVRCRGGVSHNPAEFASLPDIEAGTRVLLGTVRGFLAQRAG</sequence>
<evidence type="ECO:0000256" key="4">
    <source>
        <dbReference type="ARBA" id="ARBA00022723"/>
    </source>
</evidence>
<evidence type="ECO:0000256" key="3">
    <source>
        <dbReference type="ARBA" id="ARBA00011738"/>
    </source>
</evidence>
<dbReference type="CDD" id="cd03884">
    <property type="entry name" value="M20_bAS"/>
    <property type="match status" value="1"/>
</dbReference>
<dbReference type="InterPro" id="IPR036264">
    <property type="entry name" value="Bact_exopeptidase_dim_dom"/>
</dbReference>
<dbReference type="SUPFAM" id="SSF55031">
    <property type="entry name" value="Bacterial exopeptidase dimerisation domain"/>
    <property type="match status" value="1"/>
</dbReference>
<dbReference type="PIRSF" id="PIRSF001235">
    <property type="entry name" value="Amidase_carbamoylase"/>
    <property type="match status" value="1"/>
</dbReference>
<dbReference type="InterPro" id="IPR011650">
    <property type="entry name" value="Peptidase_M20_dimer"/>
</dbReference>
<reference evidence="8 9" key="1">
    <citation type="journal article" date="2021" name="Front. Microbiol.">
        <title>Comprehensive Comparative Genomics and Phenotyping of Methylobacterium Species.</title>
        <authorList>
            <person name="Alessa O."/>
            <person name="Ogura Y."/>
            <person name="Fujitani Y."/>
            <person name="Takami H."/>
            <person name="Hayashi T."/>
            <person name="Sahin N."/>
            <person name="Tani A."/>
        </authorList>
    </citation>
    <scope>NUCLEOTIDE SEQUENCE [LARGE SCALE GENOMIC DNA]</scope>
    <source>
        <strain evidence="8 9">DSM 23679</strain>
    </source>
</reference>
<comment type="caution">
    <text evidence="8">The sequence shown here is derived from an EMBL/GenBank/DDBJ whole genome shotgun (WGS) entry which is preliminary data.</text>
</comment>
<evidence type="ECO:0000259" key="7">
    <source>
        <dbReference type="Pfam" id="PF07687"/>
    </source>
</evidence>
<dbReference type="GO" id="GO:0016787">
    <property type="term" value="F:hydrolase activity"/>
    <property type="evidence" value="ECO:0007669"/>
    <property type="project" value="UniProtKB-KW"/>
</dbReference>
<keyword evidence="9" id="KW-1185">Reference proteome</keyword>
<evidence type="ECO:0000256" key="1">
    <source>
        <dbReference type="ARBA" id="ARBA00001936"/>
    </source>
</evidence>
<dbReference type="Gene3D" id="3.40.630.10">
    <property type="entry name" value="Zn peptidases"/>
    <property type="match status" value="1"/>
</dbReference>
<dbReference type="PANTHER" id="PTHR32494">
    <property type="entry name" value="ALLANTOATE DEIMINASE-RELATED"/>
    <property type="match status" value="1"/>
</dbReference>
<protein>
    <submittedName>
        <fullName evidence="8">N-carbamoyl-L-amino acid hydrolase</fullName>
    </submittedName>
</protein>
<dbReference type="PANTHER" id="PTHR32494:SF19">
    <property type="entry name" value="ALLANTOATE DEIMINASE-RELATED"/>
    <property type="match status" value="1"/>
</dbReference>
<dbReference type="EMBL" id="BPQG01000038">
    <property type="protein sequence ID" value="GJD44816.1"/>
    <property type="molecule type" value="Genomic_DNA"/>
</dbReference>
<feature type="domain" description="Peptidase M20 dimerisation" evidence="7">
    <location>
        <begin position="212"/>
        <end position="312"/>
    </location>
</feature>
<dbReference type="Proteomes" id="UP001055117">
    <property type="component" value="Unassembled WGS sequence"/>
</dbReference>
<dbReference type="NCBIfam" id="NF006771">
    <property type="entry name" value="PRK09290.1-5"/>
    <property type="match status" value="1"/>
</dbReference>
<evidence type="ECO:0000256" key="6">
    <source>
        <dbReference type="ARBA" id="ARBA00023211"/>
    </source>
</evidence>
<dbReference type="InterPro" id="IPR010158">
    <property type="entry name" value="Amidase_Cbmase"/>
</dbReference>
<dbReference type="Gene3D" id="3.30.70.360">
    <property type="match status" value="1"/>
</dbReference>
<comment type="subunit">
    <text evidence="3">Homodimer.</text>
</comment>
<evidence type="ECO:0000313" key="8">
    <source>
        <dbReference type="EMBL" id="GJD44816.1"/>
    </source>
</evidence>